<sequence>MRRTTGVVLLGIGAFLITLAALVRFYAAGQLIAAPADQYGITKLQAAGAQYFSIPDQKVLTGDLLITVTTRGDVKESKGDRVVWDEFMSVADATNQKPQISMSSRRSAFDKYTGRAVACCGTNIDGQPAEMSGQVYLFPFGTEKRTYEVFNSTARKAFPAQFVGEETVAGLKVYKFEQKVPATKTQTLSVPANLIGMEGNDEVQVDRVYEGTVTYYVEPTSGTPVRQDQSRDETLRTQDGVERSIAFRADAKMTDESIAELAAKARDAMNKITLIKTTMPLVLLVVGLVLAIGGIAILARRQARPAAARREEPRPEPAASSASSTTPASSATSASSAED</sequence>
<evidence type="ECO:0000256" key="1">
    <source>
        <dbReference type="SAM" id="MobiDB-lite"/>
    </source>
</evidence>
<protein>
    <submittedName>
        <fullName evidence="3">DUF3068 domain-containing protein</fullName>
    </submittedName>
</protein>
<reference evidence="3 4" key="1">
    <citation type="submission" date="2018-09" db="EMBL/GenBank/DDBJ databases">
        <title>YIM 75507 draft genome.</title>
        <authorList>
            <person name="Tang S."/>
            <person name="Feng Y."/>
        </authorList>
    </citation>
    <scope>NUCLEOTIDE SEQUENCE [LARGE SCALE GENOMIC DNA]</scope>
    <source>
        <strain evidence="3 4">YIM 75507</strain>
    </source>
</reference>
<dbReference type="EMBL" id="QZEY01000009">
    <property type="protein sequence ID" value="RJL30397.1"/>
    <property type="molecule type" value="Genomic_DNA"/>
</dbReference>
<keyword evidence="2" id="KW-0472">Membrane</keyword>
<evidence type="ECO:0000313" key="4">
    <source>
        <dbReference type="Proteomes" id="UP000265768"/>
    </source>
</evidence>
<proteinExistence type="predicted"/>
<dbReference type="Proteomes" id="UP000265768">
    <property type="component" value="Unassembled WGS sequence"/>
</dbReference>
<organism evidence="3 4">
    <name type="scientific">Bailinhaonella thermotolerans</name>
    <dbReference type="NCBI Taxonomy" id="1070861"/>
    <lineage>
        <taxon>Bacteria</taxon>
        <taxon>Bacillati</taxon>
        <taxon>Actinomycetota</taxon>
        <taxon>Actinomycetes</taxon>
        <taxon>Streptosporangiales</taxon>
        <taxon>Streptosporangiaceae</taxon>
        <taxon>Bailinhaonella</taxon>
    </lineage>
</organism>
<feature type="compositionally biased region" description="Low complexity" evidence="1">
    <location>
        <begin position="317"/>
        <end position="339"/>
    </location>
</feature>
<dbReference type="InterPro" id="IPR021424">
    <property type="entry name" value="PorA"/>
</dbReference>
<keyword evidence="2" id="KW-0812">Transmembrane</keyword>
<keyword evidence="2" id="KW-1133">Transmembrane helix</keyword>
<evidence type="ECO:0000313" key="3">
    <source>
        <dbReference type="EMBL" id="RJL30397.1"/>
    </source>
</evidence>
<feature type="transmembrane region" description="Helical" evidence="2">
    <location>
        <begin position="279"/>
        <end position="299"/>
    </location>
</feature>
<dbReference type="Pfam" id="PF11271">
    <property type="entry name" value="PorA"/>
    <property type="match status" value="1"/>
</dbReference>
<evidence type="ECO:0000256" key="2">
    <source>
        <dbReference type="SAM" id="Phobius"/>
    </source>
</evidence>
<accession>A0A3A4AWU3</accession>
<name>A0A3A4AWU3_9ACTN</name>
<dbReference type="AlphaFoldDB" id="A0A3A4AWU3"/>
<gene>
    <name evidence="3" type="ORF">D5H75_22760</name>
</gene>
<dbReference type="OrthoDB" id="153031at2"/>
<feature type="region of interest" description="Disordered" evidence="1">
    <location>
        <begin position="302"/>
        <end position="339"/>
    </location>
</feature>
<keyword evidence="4" id="KW-1185">Reference proteome</keyword>
<comment type="caution">
    <text evidence="3">The sequence shown here is derived from an EMBL/GenBank/DDBJ whole genome shotgun (WGS) entry which is preliminary data.</text>
</comment>